<evidence type="ECO:0000313" key="1">
    <source>
        <dbReference type="EMBL" id="AWP08853.1"/>
    </source>
</evidence>
<dbReference type="AlphaFoldDB" id="A0A2U9BYB4"/>
<dbReference type="EMBL" id="CP026252">
    <property type="protein sequence ID" value="AWP08853.1"/>
    <property type="molecule type" value="Genomic_DNA"/>
</dbReference>
<accession>A0A2U9BYB4</accession>
<organism evidence="1 2">
    <name type="scientific">Scophthalmus maximus</name>
    <name type="common">Turbot</name>
    <name type="synonym">Psetta maxima</name>
    <dbReference type="NCBI Taxonomy" id="52904"/>
    <lineage>
        <taxon>Eukaryota</taxon>
        <taxon>Metazoa</taxon>
        <taxon>Chordata</taxon>
        <taxon>Craniata</taxon>
        <taxon>Vertebrata</taxon>
        <taxon>Euteleostomi</taxon>
        <taxon>Actinopterygii</taxon>
        <taxon>Neopterygii</taxon>
        <taxon>Teleostei</taxon>
        <taxon>Neoteleostei</taxon>
        <taxon>Acanthomorphata</taxon>
        <taxon>Carangaria</taxon>
        <taxon>Pleuronectiformes</taxon>
        <taxon>Pleuronectoidei</taxon>
        <taxon>Scophthalmidae</taxon>
        <taxon>Scophthalmus</taxon>
    </lineage>
</organism>
<reference evidence="1 2" key="1">
    <citation type="submission" date="2017-12" db="EMBL/GenBank/DDBJ databases">
        <title>Integrating genomic resources of turbot (Scophthalmus maximus) in depth evaluation of genetic and physical mapping variation across individuals.</title>
        <authorList>
            <person name="Martinez P."/>
        </authorList>
    </citation>
    <scope>NUCLEOTIDE SEQUENCE [LARGE SCALE GENOMIC DNA]</scope>
</reference>
<proteinExistence type="predicted"/>
<gene>
    <name evidence="1" type="ORF">SMAX5B_017851</name>
</gene>
<sequence length="52" mass="6242">MDPCDCSKSELLPMLPIWLHQVRLWLRVQGEDMRHQLLRQGQTLHREVEFDG</sequence>
<name>A0A2U9BYB4_SCOMX</name>
<evidence type="ECO:0000313" key="2">
    <source>
        <dbReference type="Proteomes" id="UP000246464"/>
    </source>
</evidence>
<protein>
    <submittedName>
        <fullName evidence="1">Uncharacterized protein</fullName>
    </submittedName>
</protein>
<dbReference type="Proteomes" id="UP000246464">
    <property type="component" value="Chromosome 10"/>
</dbReference>
<keyword evidence="2" id="KW-1185">Reference proteome</keyword>